<organism evidence="1 2">
    <name type="scientific">Pelagimonas varians</name>
    <dbReference type="NCBI Taxonomy" id="696760"/>
    <lineage>
        <taxon>Bacteria</taxon>
        <taxon>Pseudomonadati</taxon>
        <taxon>Pseudomonadota</taxon>
        <taxon>Alphaproteobacteria</taxon>
        <taxon>Rhodobacterales</taxon>
        <taxon>Roseobacteraceae</taxon>
        <taxon>Pelagimonas</taxon>
    </lineage>
</organism>
<accession>A0A238L1Y8</accession>
<name>A0A238L1Y8_9RHOB</name>
<evidence type="ECO:0000313" key="1">
    <source>
        <dbReference type="EMBL" id="SMX49094.1"/>
    </source>
</evidence>
<keyword evidence="2" id="KW-1185">Reference proteome</keyword>
<dbReference type="EMBL" id="FXYH01000020">
    <property type="protein sequence ID" value="SMX49094.1"/>
    <property type="molecule type" value="Genomic_DNA"/>
</dbReference>
<dbReference type="Proteomes" id="UP000220836">
    <property type="component" value="Unassembled WGS sequence"/>
</dbReference>
<proteinExistence type="predicted"/>
<gene>
    <name evidence="1" type="ORF">PEV8663_04091</name>
</gene>
<sequence>MAKNAKREAARRELLRLLEGLEFYRVWRISCIKMVKGTVLQEDLNEIVEPSMVFLEEFDNAGGQYNQILQAVKQWYSFTYSDFCYLMNAGNEAGSAGIRQFLKDFRDEIGFDFQSEAGLVAETMKKALKIGRIAKEIDYFVLKELEDAADHAIMGGRERAQVFAMLRDFEAR</sequence>
<protein>
    <submittedName>
        <fullName evidence="1">Uncharacterized protein</fullName>
    </submittedName>
</protein>
<dbReference type="OrthoDB" id="7876600at2"/>
<dbReference type="RefSeq" id="WP_097806527.1">
    <property type="nucleotide sequence ID" value="NZ_FXYH01000020.1"/>
</dbReference>
<reference evidence="1 2" key="1">
    <citation type="submission" date="2017-05" db="EMBL/GenBank/DDBJ databases">
        <authorList>
            <person name="Song R."/>
            <person name="Chenine A.L."/>
            <person name="Ruprecht R.M."/>
        </authorList>
    </citation>
    <scope>NUCLEOTIDE SEQUENCE [LARGE SCALE GENOMIC DNA]</scope>
    <source>
        <strain evidence="1 2">CECT 8663</strain>
    </source>
</reference>
<dbReference type="AlphaFoldDB" id="A0A238L1Y8"/>
<evidence type="ECO:0000313" key="2">
    <source>
        <dbReference type="Proteomes" id="UP000220836"/>
    </source>
</evidence>